<dbReference type="Pfam" id="PF17389">
    <property type="entry name" value="Bac_rhamnosid6H"/>
    <property type="match status" value="1"/>
</dbReference>
<comment type="caution">
    <text evidence="3">The sequence shown here is derived from an EMBL/GenBank/DDBJ whole genome shotgun (WGS) entry which is preliminary data.</text>
</comment>
<organism evidence="3 4">
    <name type="scientific">Enterococcus alishanensis</name>
    <dbReference type="NCBI Taxonomy" id="1303817"/>
    <lineage>
        <taxon>Bacteria</taxon>
        <taxon>Bacillati</taxon>
        <taxon>Bacillota</taxon>
        <taxon>Bacilli</taxon>
        <taxon>Lactobacillales</taxon>
        <taxon>Enterococcaceae</taxon>
        <taxon>Enterococcus</taxon>
    </lineage>
</organism>
<evidence type="ECO:0000313" key="4">
    <source>
        <dbReference type="Proteomes" id="UP000774130"/>
    </source>
</evidence>
<name>A0ABS6TFG0_9ENTE</name>
<dbReference type="InterPro" id="IPR049164">
    <property type="entry name" value="Glyco_hydro_78_N"/>
</dbReference>
<proteinExistence type="predicted"/>
<gene>
    <name evidence="3" type="ORF">KUA55_13350</name>
</gene>
<dbReference type="Pfam" id="PF21104">
    <property type="entry name" value="Glyco_hydro_78_N"/>
    <property type="match status" value="1"/>
</dbReference>
<sequence length="525" mass="59963">MAFTFQINDDVNWNHDEKLLKKAEENLPEIIETTVVPVAIADVVADQKGANGYVAKISDKNITKLADYTLGRDESIVLDLGDHYVGHFTLAINSVGSPMDAPLYLQLKFAEVPAEIAAKSSDYDGWLSKSWIQEEYIHLDVLPATLSLPRRYSCRYIELKVIDTSPKWKASFSQPVFTAESSVSMNQLAPYEIDDPELKDIYNVSVKTLLDCMQTVFEDGPKRDRRLWIGDLRLQALANYATFGDLALTKRCLYLFGGMTTEEGKVPANVFTAPELIPDDTFLFEYSIFFAAILADYYYETKDLEVLKDLYPMAKKQMDLAMKLVDDEGRLNLLEEWPAFIDWSNEFEKDTAGQGTMIYALRRFIIIAKVMEETAIETYERVLADMIHFSREVLFDTKEQQFIVEKNHEINVASQVWMVLAEVFDQEKNSEIMTTTVATQFPITGIATPYMYHHVVEALFLAGLKEEAIILMKNYWGKMIDLGADTFWEAFKPEEPDFSPYGSPIMSSYCHAWSCTPAYLIKKYL</sequence>
<dbReference type="PANTHER" id="PTHR34987">
    <property type="entry name" value="C, PUTATIVE (AFU_ORTHOLOGUE AFUA_3G02880)-RELATED"/>
    <property type="match status" value="1"/>
</dbReference>
<feature type="domain" description="Glycosyl hydrolase family 78 alpha-rhamnosidase N-terminal" evidence="2">
    <location>
        <begin position="37"/>
        <end position="179"/>
    </location>
</feature>
<evidence type="ECO:0000313" key="3">
    <source>
        <dbReference type="EMBL" id="MBV7391669.1"/>
    </source>
</evidence>
<evidence type="ECO:0000259" key="2">
    <source>
        <dbReference type="Pfam" id="PF21104"/>
    </source>
</evidence>
<feature type="domain" description="Alpha-L-rhamnosidase six-hairpin glycosidase" evidence="1">
    <location>
        <begin position="191"/>
        <end position="523"/>
    </location>
</feature>
<reference evidence="3 4" key="1">
    <citation type="submission" date="2021-06" db="EMBL/GenBank/DDBJ databases">
        <title>Enterococcus alishanensis sp. nov., a novel lactic acid bacterium isolated from fresh coffee beans.</title>
        <authorList>
            <person name="Chen Y.-S."/>
        </authorList>
    </citation>
    <scope>NUCLEOTIDE SEQUENCE [LARGE SCALE GENOMIC DNA]</scope>
    <source>
        <strain evidence="3 4">ALS3</strain>
    </source>
</reference>
<dbReference type="PANTHER" id="PTHR34987:SF4">
    <property type="entry name" value="ALPHA-L-RHAMNOSIDASE C-TERMINAL DOMAIN-CONTAINING PROTEIN"/>
    <property type="match status" value="1"/>
</dbReference>
<dbReference type="Proteomes" id="UP000774130">
    <property type="component" value="Unassembled WGS sequence"/>
</dbReference>
<evidence type="ECO:0000259" key="1">
    <source>
        <dbReference type="Pfam" id="PF17389"/>
    </source>
</evidence>
<dbReference type="EMBL" id="JAHUZB010000005">
    <property type="protein sequence ID" value="MBV7391669.1"/>
    <property type="molecule type" value="Genomic_DNA"/>
</dbReference>
<protein>
    <submittedName>
        <fullName evidence="3">Alpha-rhamnosidase</fullName>
    </submittedName>
</protein>
<keyword evidence="4" id="KW-1185">Reference proteome</keyword>
<accession>A0ABS6TFG0</accession>
<dbReference type="RefSeq" id="WP_218326877.1">
    <property type="nucleotide sequence ID" value="NZ_JAHUZB010000005.1"/>
</dbReference>
<dbReference type="InterPro" id="IPR035396">
    <property type="entry name" value="Bac_rhamnosid6H"/>
</dbReference>